<comment type="caution">
    <text evidence="6">The sequence shown here is derived from an EMBL/GenBank/DDBJ whole genome shotgun (WGS) entry which is preliminary data.</text>
</comment>
<evidence type="ECO:0000256" key="5">
    <source>
        <dbReference type="SAM" id="Phobius"/>
    </source>
</evidence>
<evidence type="ECO:0000256" key="4">
    <source>
        <dbReference type="ARBA" id="ARBA00023136"/>
    </source>
</evidence>
<dbReference type="InterPro" id="IPR019109">
    <property type="entry name" value="MamF_MmsF"/>
</dbReference>
<evidence type="ECO:0000256" key="2">
    <source>
        <dbReference type="ARBA" id="ARBA00022692"/>
    </source>
</evidence>
<evidence type="ECO:0000256" key="3">
    <source>
        <dbReference type="ARBA" id="ARBA00022989"/>
    </source>
</evidence>
<comment type="subcellular location">
    <subcellularLocation>
        <location evidence="1">Membrane</location>
        <topology evidence="1">Multi-pass membrane protein</topology>
    </subcellularLocation>
</comment>
<evidence type="ECO:0000256" key="1">
    <source>
        <dbReference type="ARBA" id="ARBA00004141"/>
    </source>
</evidence>
<dbReference type="Pfam" id="PF09685">
    <property type="entry name" value="MamF_MmsF"/>
    <property type="match status" value="1"/>
</dbReference>
<dbReference type="STRING" id="1236971.JCM9152_933"/>
<feature type="transmembrane region" description="Helical" evidence="5">
    <location>
        <begin position="53"/>
        <end position="72"/>
    </location>
</feature>
<protein>
    <recommendedName>
        <fullName evidence="8">DUF4870 domain-containing protein</fullName>
    </recommendedName>
</protein>
<keyword evidence="2 5" id="KW-0812">Transmembrane</keyword>
<dbReference type="GO" id="GO:0016020">
    <property type="term" value="C:membrane"/>
    <property type="evidence" value="ECO:0007669"/>
    <property type="project" value="UniProtKB-SubCell"/>
</dbReference>
<keyword evidence="7" id="KW-1185">Reference proteome</keyword>
<gene>
    <name evidence="6" type="ORF">JCM9152_933</name>
</gene>
<keyword evidence="4 5" id="KW-0472">Membrane</keyword>
<sequence>MEEEKQMNTKEEKTSTGMTQNVSGALCYLAGFVTGIIFLLIEKENKFIRYHAFQSIFLWAILFIFGFVVGMIPILGVILPLFFTPICLFLWLYCMYKAYQGSLFQLPFVGQMARDQIEKSV</sequence>
<keyword evidence="3 5" id="KW-1133">Transmembrane helix</keyword>
<reference evidence="6" key="1">
    <citation type="journal article" date="2014" name="Genome Announc.">
        <title>Draft Genome Sequences of Three Alkaliphilic Bacillus Strains, Bacillus wakoensis JCM 9140T, Bacillus akibai JCM 9157T, and Bacillus hemicellulosilyticus JCM 9152T.</title>
        <authorList>
            <person name="Yuki M."/>
            <person name="Oshima K."/>
            <person name="Suda W."/>
            <person name="Oshida Y."/>
            <person name="Kitamura K."/>
            <person name="Iida T."/>
            <person name="Hattori M."/>
            <person name="Ohkuma M."/>
        </authorList>
    </citation>
    <scope>NUCLEOTIDE SEQUENCE [LARGE SCALE GENOMIC DNA]</scope>
    <source>
        <strain evidence="6">JCM 9152</strain>
    </source>
</reference>
<dbReference type="PANTHER" id="PTHR36460">
    <property type="entry name" value="UPF0132 DOMAIN PROTEIN (AFU_ORTHOLOGUE AFUA_3G10255)"/>
    <property type="match status" value="1"/>
</dbReference>
<name>W4QDZ0_9BACI</name>
<evidence type="ECO:0008006" key="8">
    <source>
        <dbReference type="Google" id="ProtNLM"/>
    </source>
</evidence>
<proteinExistence type="predicted"/>
<evidence type="ECO:0000313" key="6">
    <source>
        <dbReference type="EMBL" id="GAE29569.1"/>
    </source>
</evidence>
<evidence type="ECO:0000313" key="7">
    <source>
        <dbReference type="Proteomes" id="UP000018895"/>
    </source>
</evidence>
<dbReference type="RefSeq" id="WP_235715618.1">
    <property type="nucleotide sequence ID" value="NZ_BAUU01000005.1"/>
</dbReference>
<dbReference type="Proteomes" id="UP000018895">
    <property type="component" value="Unassembled WGS sequence"/>
</dbReference>
<dbReference type="AlphaFoldDB" id="W4QDZ0"/>
<organism evidence="6 7">
    <name type="scientific">Halalkalibacter hemicellulosilyticusJCM 9152</name>
    <dbReference type="NCBI Taxonomy" id="1236971"/>
    <lineage>
        <taxon>Bacteria</taxon>
        <taxon>Bacillati</taxon>
        <taxon>Bacillota</taxon>
        <taxon>Bacilli</taxon>
        <taxon>Bacillales</taxon>
        <taxon>Bacillaceae</taxon>
        <taxon>Halalkalibacter</taxon>
    </lineage>
</organism>
<dbReference type="EMBL" id="BAUU01000005">
    <property type="protein sequence ID" value="GAE29569.1"/>
    <property type="molecule type" value="Genomic_DNA"/>
</dbReference>
<dbReference type="PANTHER" id="PTHR36460:SF1">
    <property type="entry name" value="UPF0132 DOMAIN PROTEIN (AFU_ORTHOLOGUE AFUA_3G10255)"/>
    <property type="match status" value="1"/>
</dbReference>
<feature type="transmembrane region" description="Helical" evidence="5">
    <location>
        <begin position="22"/>
        <end position="41"/>
    </location>
</feature>
<accession>W4QDZ0</accession>